<name>A0A2Z5JCR0_STRAR</name>
<dbReference type="GeneID" id="95519745"/>
<feature type="domain" description="Insertion element IS402-like" evidence="2">
    <location>
        <begin position="4"/>
        <end position="60"/>
    </location>
</feature>
<dbReference type="Pfam" id="PF01609">
    <property type="entry name" value="DDE_Tnp_1"/>
    <property type="match status" value="1"/>
</dbReference>
<evidence type="ECO:0000259" key="1">
    <source>
        <dbReference type="Pfam" id="PF01609"/>
    </source>
</evidence>
<dbReference type="GO" id="GO:0003677">
    <property type="term" value="F:DNA binding"/>
    <property type="evidence" value="ECO:0007669"/>
    <property type="project" value="InterPro"/>
</dbReference>
<dbReference type="AlphaFoldDB" id="A0A2Z5JCR0"/>
<dbReference type="RefSeq" id="WP_114244602.1">
    <property type="nucleotide sequence ID" value="NZ_CP027306.1"/>
</dbReference>
<evidence type="ECO:0000313" key="3">
    <source>
        <dbReference type="EMBL" id="AXE78003.1"/>
    </source>
</evidence>
<dbReference type="PANTHER" id="PTHR30007:SF0">
    <property type="entry name" value="TRANSPOSASE"/>
    <property type="match status" value="1"/>
</dbReference>
<proteinExistence type="predicted"/>
<dbReference type="PANTHER" id="PTHR30007">
    <property type="entry name" value="PHP DOMAIN PROTEIN"/>
    <property type="match status" value="1"/>
</dbReference>
<dbReference type="GO" id="GO:0006313">
    <property type="term" value="P:DNA transposition"/>
    <property type="evidence" value="ECO:0007669"/>
    <property type="project" value="InterPro"/>
</dbReference>
<organism evidence="3 4">
    <name type="scientific">Streptomyces atratus</name>
    <dbReference type="NCBI Taxonomy" id="1893"/>
    <lineage>
        <taxon>Bacteria</taxon>
        <taxon>Bacillati</taxon>
        <taxon>Actinomycetota</taxon>
        <taxon>Actinomycetes</taxon>
        <taxon>Kitasatosporales</taxon>
        <taxon>Streptomycetaceae</taxon>
        <taxon>Streptomyces</taxon>
    </lineage>
</organism>
<dbReference type="KEGG" id="sata:C5746_14820"/>
<gene>
    <name evidence="3" type="ORF">C5746_14820</name>
</gene>
<sequence>MGPKGGRREKHPRRRIVDAIFYVVRTGCAWRQLPKDFAPWPTVYWYFTWWHDDGTVERLHDALRDQVRVADGRSVEPSVGLIDSQSVRTADTVPVSTRGFDAGKKVKGHNRFTVTDTLGLLLAVHVVAASVQDRDGAKRPLLWTRLDHPSIQKVWADQGFSGRLVDWSASILGRELEIVRKAPDQRGFQVQPKRWAVSGRSPG</sequence>
<dbReference type="InterPro" id="IPR002559">
    <property type="entry name" value="Transposase_11"/>
</dbReference>
<dbReference type="NCBIfam" id="NF033580">
    <property type="entry name" value="transpos_IS5_3"/>
    <property type="match status" value="1"/>
</dbReference>
<dbReference type="InterPro" id="IPR025161">
    <property type="entry name" value="IS402-like_dom"/>
</dbReference>
<dbReference type="EMBL" id="CP027306">
    <property type="protein sequence ID" value="AXE78003.1"/>
    <property type="molecule type" value="Genomic_DNA"/>
</dbReference>
<dbReference type="GO" id="GO:0004803">
    <property type="term" value="F:transposase activity"/>
    <property type="evidence" value="ECO:0007669"/>
    <property type="project" value="InterPro"/>
</dbReference>
<evidence type="ECO:0000259" key="2">
    <source>
        <dbReference type="Pfam" id="PF13340"/>
    </source>
</evidence>
<reference evidence="3 4" key="1">
    <citation type="journal article" date="2018" name="Front. Microbiol.">
        <title>Genome Sequencing of Streptomyces atratus SCSIOZH16 and Activation Production of Nocardamine via Metabolic Engineering.</title>
        <authorList>
            <person name="Li Y."/>
            <person name="Zhang C."/>
            <person name="Liu C."/>
            <person name="Ju J."/>
            <person name="Ma J."/>
        </authorList>
    </citation>
    <scope>NUCLEOTIDE SEQUENCE [LARGE SCALE GENOMIC DNA]</scope>
    <source>
        <strain evidence="3 4">SCSIO_ZH16</strain>
    </source>
</reference>
<accession>A0A2Z5JCR0</accession>
<evidence type="ECO:0000313" key="4">
    <source>
        <dbReference type="Proteomes" id="UP000252698"/>
    </source>
</evidence>
<dbReference type="Proteomes" id="UP000252698">
    <property type="component" value="Chromosome"/>
</dbReference>
<feature type="domain" description="Transposase IS4-like" evidence="1">
    <location>
        <begin position="77"/>
        <end position="196"/>
    </location>
</feature>
<dbReference type="Pfam" id="PF13340">
    <property type="entry name" value="DUF4096"/>
    <property type="match status" value="1"/>
</dbReference>
<protein>
    <submittedName>
        <fullName evidence="3">IS5/IS1182 family transposase</fullName>
    </submittedName>
</protein>